<name>A0A6J5QSM2_9CAUD</name>
<reference evidence="1" key="1">
    <citation type="submission" date="2020-05" db="EMBL/GenBank/DDBJ databases">
        <authorList>
            <person name="Chiriac C."/>
            <person name="Salcher M."/>
            <person name="Ghai R."/>
            <person name="Kavagutti S V."/>
        </authorList>
    </citation>
    <scope>NUCLEOTIDE SEQUENCE</scope>
</reference>
<organism evidence="1">
    <name type="scientific">uncultured Caudovirales phage</name>
    <dbReference type="NCBI Taxonomy" id="2100421"/>
    <lineage>
        <taxon>Viruses</taxon>
        <taxon>Duplodnaviria</taxon>
        <taxon>Heunggongvirae</taxon>
        <taxon>Uroviricota</taxon>
        <taxon>Caudoviricetes</taxon>
        <taxon>Peduoviridae</taxon>
        <taxon>Maltschvirus</taxon>
        <taxon>Maltschvirus maltsch</taxon>
    </lineage>
</organism>
<protein>
    <submittedName>
        <fullName evidence="1">Uncharacterized protein</fullName>
    </submittedName>
</protein>
<evidence type="ECO:0000313" key="1">
    <source>
        <dbReference type="EMBL" id="CAB4185507.1"/>
    </source>
</evidence>
<proteinExistence type="predicted"/>
<sequence>MLKNDIQSFDDIGYGVIFEDLLASPPEGLKAIGSALYKNRNNWNRVLNLWTPHDLPLKALYDTTHRLGIGAEVFTLLHEDAVDAIDNWLQRKGMSLPIFYYKTLGDLEYDLRFKRSVRTIFVPHQDQAAVLGIRATVTSSTSAWVL</sequence>
<gene>
    <name evidence="1" type="ORF">UFOVP1130_66</name>
</gene>
<accession>A0A6J5QSM2</accession>
<dbReference type="EMBL" id="LR797078">
    <property type="protein sequence ID" value="CAB4185507.1"/>
    <property type="molecule type" value="Genomic_DNA"/>
</dbReference>